<evidence type="ECO:0000313" key="2">
    <source>
        <dbReference type="EMBL" id="KAJ1080005.1"/>
    </source>
</evidence>
<reference evidence="2" key="1">
    <citation type="journal article" date="2022" name="bioRxiv">
        <title>Sequencing and chromosome-scale assembly of the giantPleurodeles waltlgenome.</title>
        <authorList>
            <person name="Brown T."/>
            <person name="Elewa A."/>
            <person name="Iarovenko S."/>
            <person name="Subramanian E."/>
            <person name="Araus A.J."/>
            <person name="Petzold A."/>
            <person name="Susuki M."/>
            <person name="Suzuki K.-i.T."/>
            <person name="Hayashi T."/>
            <person name="Toyoda A."/>
            <person name="Oliveira C."/>
            <person name="Osipova E."/>
            <person name="Leigh N.D."/>
            <person name="Simon A."/>
            <person name="Yun M.H."/>
        </authorList>
    </citation>
    <scope>NUCLEOTIDE SEQUENCE</scope>
    <source>
        <strain evidence="2">20211129_DDA</strain>
        <tissue evidence="2">Liver</tissue>
    </source>
</reference>
<evidence type="ECO:0000256" key="1">
    <source>
        <dbReference type="SAM" id="MobiDB-lite"/>
    </source>
</evidence>
<proteinExistence type="predicted"/>
<organism evidence="2 3">
    <name type="scientific">Pleurodeles waltl</name>
    <name type="common">Iberian ribbed newt</name>
    <dbReference type="NCBI Taxonomy" id="8319"/>
    <lineage>
        <taxon>Eukaryota</taxon>
        <taxon>Metazoa</taxon>
        <taxon>Chordata</taxon>
        <taxon>Craniata</taxon>
        <taxon>Vertebrata</taxon>
        <taxon>Euteleostomi</taxon>
        <taxon>Amphibia</taxon>
        <taxon>Batrachia</taxon>
        <taxon>Caudata</taxon>
        <taxon>Salamandroidea</taxon>
        <taxon>Salamandridae</taxon>
        <taxon>Pleurodelinae</taxon>
        <taxon>Pleurodeles</taxon>
    </lineage>
</organism>
<feature type="compositionally biased region" description="Polar residues" evidence="1">
    <location>
        <begin position="76"/>
        <end position="89"/>
    </location>
</feature>
<feature type="region of interest" description="Disordered" evidence="1">
    <location>
        <begin position="1"/>
        <end position="89"/>
    </location>
</feature>
<dbReference type="AlphaFoldDB" id="A0AAV7KPB4"/>
<protein>
    <submittedName>
        <fullName evidence="2">Uncharacterized protein</fullName>
    </submittedName>
</protein>
<evidence type="ECO:0000313" key="3">
    <source>
        <dbReference type="Proteomes" id="UP001066276"/>
    </source>
</evidence>
<name>A0AAV7KPB4_PLEWA</name>
<dbReference type="EMBL" id="JANPWB010000016">
    <property type="protein sequence ID" value="KAJ1080005.1"/>
    <property type="molecule type" value="Genomic_DNA"/>
</dbReference>
<comment type="caution">
    <text evidence="2">The sequence shown here is derived from an EMBL/GenBank/DDBJ whole genome shotgun (WGS) entry which is preliminary data.</text>
</comment>
<sequence length="89" mass="9611">MGAVATGGGKRWRQIEGSPKSGKHNRAEDSTAEEEMTKAQGFSEDSYGTRAGTPQQLERRQLMGTTGGSRRKLPRPTSSSEAKIRSSLT</sequence>
<keyword evidence="3" id="KW-1185">Reference proteome</keyword>
<gene>
    <name evidence="2" type="ORF">NDU88_000227</name>
</gene>
<accession>A0AAV7KPB4</accession>
<dbReference type="Proteomes" id="UP001066276">
    <property type="component" value="Chromosome 12"/>
</dbReference>